<keyword evidence="3" id="KW-0520">NAD</keyword>
<dbReference type="InterPro" id="IPR029752">
    <property type="entry name" value="D-isomer_DH_CS1"/>
</dbReference>
<accession>A0A507BTK2</accession>
<keyword evidence="8" id="KW-1185">Reference proteome</keyword>
<dbReference type="GeneID" id="42007250"/>
<gene>
    <name evidence="7" type="ORF">SmJEL517_g06027</name>
</gene>
<dbReference type="SUPFAM" id="SSF51735">
    <property type="entry name" value="NAD(P)-binding Rossmann-fold domains"/>
    <property type="match status" value="1"/>
</dbReference>
<dbReference type="GO" id="GO:0030267">
    <property type="term" value="F:glyoxylate reductase (NADPH) activity"/>
    <property type="evidence" value="ECO:0007669"/>
    <property type="project" value="TreeGrafter"/>
</dbReference>
<dbReference type="STRING" id="1806994.A0A507BTK2"/>
<dbReference type="GO" id="GO:0016618">
    <property type="term" value="F:hydroxypyruvate reductase [NAD(P)H] activity"/>
    <property type="evidence" value="ECO:0007669"/>
    <property type="project" value="TreeGrafter"/>
</dbReference>
<sequence>MAFKHIKILILGHLSFSTHIESRLASTYTLLVADEPTRADFLESCRSGKYDRVKVIIKTLYGGVRVTDSEGVDAEWLDAVGRDVELVVSVSAGYEDCDVDEMTRRGILLTKAEVSTATADITMFLLLATFRNTHTAQKIIREGTFKESFRMPKDLGNDPKGKTLGILGYGCIGKDVTKKAQAFGMNVIYYKRTRLPAHKEKELGIHYVSFDELISTSHCISVHVPLSAESRHMIGDREFEMMRDGVRIVNTARGAIINESALMNALKTGKVFAAGLDVFEHEPHVPDFLRNHPRVTAICHIGGASVETLEEYESQAMDNVDSFVTRGVALTPVNYVGGKNGDGCERRVEAYAQYPQADNTTDMNLTIAAIVVGSVAGLVILISAAILIKRYLTRRASMQHQKRITTSQPEINSVLPQRNPTIVSSRPNFLIPVVLEVQQVPMTQTVVTSSMSSPNQPYLMESPSTLVPPCPVLLQNPLSPALDYPFPGSGGEYGLTQHTYTRTWLE</sequence>
<comment type="similarity">
    <text evidence="1">Belongs to the D-isomer specific 2-hydroxyacid dehydrogenase family.</text>
</comment>
<keyword evidence="4" id="KW-0812">Transmembrane</keyword>
<dbReference type="FunFam" id="3.40.50.720:FF:000203">
    <property type="entry name" value="D-3-phosphoglycerate dehydrogenase (SerA)"/>
    <property type="match status" value="1"/>
</dbReference>
<dbReference type="Gene3D" id="3.40.50.720">
    <property type="entry name" value="NAD(P)-binding Rossmann-like Domain"/>
    <property type="match status" value="2"/>
</dbReference>
<evidence type="ECO:0008006" key="9">
    <source>
        <dbReference type="Google" id="ProtNLM"/>
    </source>
</evidence>
<dbReference type="OrthoDB" id="418179at2759"/>
<dbReference type="PANTHER" id="PTHR10996:SF281">
    <property type="entry name" value="D-ISOMER SPECIFIC 2-HYDROXYACID DEHYDROGENASE NAD-BINDING DOMAIN-CONTAINING PROTEIN-RELATED"/>
    <property type="match status" value="1"/>
</dbReference>
<dbReference type="GO" id="GO:0005829">
    <property type="term" value="C:cytosol"/>
    <property type="evidence" value="ECO:0007669"/>
    <property type="project" value="TreeGrafter"/>
</dbReference>
<dbReference type="Pfam" id="PF00389">
    <property type="entry name" value="2-Hacid_dh"/>
    <property type="match status" value="1"/>
</dbReference>
<name>A0A507BTK2_9FUNG</name>
<keyword evidence="4" id="KW-0472">Membrane</keyword>
<evidence type="ECO:0000256" key="4">
    <source>
        <dbReference type="SAM" id="Phobius"/>
    </source>
</evidence>
<keyword evidence="4" id="KW-1133">Transmembrane helix</keyword>
<organism evidence="7 8">
    <name type="scientific">Synchytrium microbalum</name>
    <dbReference type="NCBI Taxonomy" id="1806994"/>
    <lineage>
        <taxon>Eukaryota</taxon>
        <taxon>Fungi</taxon>
        <taxon>Fungi incertae sedis</taxon>
        <taxon>Chytridiomycota</taxon>
        <taxon>Chytridiomycota incertae sedis</taxon>
        <taxon>Chytridiomycetes</taxon>
        <taxon>Synchytriales</taxon>
        <taxon>Synchytriaceae</taxon>
        <taxon>Synchytrium</taxon>
    </lineage>
</organism>
<dbReference type="SUPFAM" id="SSF52283">
    <property type="entry name" value="Formate/glycerate dehydrogenase catalytic domain-like"/>
    <property type="match status" value="1"/>
</dbReference>
<evidence type="ECO:0000259" key="5">
    <source>
        <dbReference type="Pfam" id="PF00389"/>
    </source>
</evidence>
<proteinExistence type="inferred from homology"/>
<feature type="transmembrane region" description="Helical" evidence="4">
    <location>
        <begin position="365"/>
        <end position="388"/>
    </location>
</feature>
<comment type="caution">
    <text evidence="7">The sequence shown here is derived from an EMBL/GenBank/DDBJ whole genome shotgun (WGS) entry which is preliminary data.</text>
</comment>
<evidence type="ECO:0000256" key="3">
    <source>
        <dbReference type="ARBA" id="ARBA00023027"/>
    </source>
</evidence>
<dbReference type="EMBL" id="QEAO01000071">
    <property type="protein sequence ID" value="TPX30409.1"/>
    <property type="molecule type" value="Genomic_DNA"/>
</dbReference>
<dbReference type="InterPro" id="IPR050223">
    <property type="entry name" value="D-isomer_2-hydroxyacid_DH"/>
</dbReference>
<evidence type="ECO:0000256" key="2">
    <source>
        <dbReference type="ARBA" id="ARBA00023002"/>
    </source>
</evidence>
<evidence type="ECO:0000313" key="8">
    <source>
        <dbReference type="Proteomes" id="UP000319731"/>
    </source>
</evidence>
<dbReference type="AlphaFoldDB" id="A0A507BTK2"/>
<dbReference type="PROSITE" id="PS00065">
    <property type="entry name" value="D_2_HYDROXYACID_DH_1"/>
    <property type="match status" value="1"/>
</dbReference>
<reference evidence="7 8" key="1">
    <citation type="journal article" date="2019" name="Sci. Rep.">
        <title>Comparative genomics of chytrid fungi reveal insights into the obligate biotrophic and pathogenic lifestyle of Synchytrium endobioticum.</title>
        <authorList>
            <person name="van de Vossenberg B.T.L.H."/>
            <person name="Warris S."/>
            <person name="Nguyen H.D.T."/>
            <person name="van Gent-Pelzer M.P.E."/>
            <person name="Joly D.L."/>
            <person name="van de Geest H.C."/>
            <person name="Bonants P.J.M."/>
            <person name="Smith D.S."/>
            <person name="Levesque C.A."/>
            <person name="van der Lee T.A.J."/>
        </authorList>
    </citation>
    <scope>NUCLEOTIDE SEQUENCE [LARGE SCALE GENOMIC DNA]</scope>
    <source>
        <strain evidence="7 8">JEL517</strain>
    </source>
</reference>
<dbReference type="CDD" id="cd12168">
    <property type="entry name" value="Mand_dh_like"/>
    <property type="match status" value="1"/>
</dbReference>
<feature type="domain" description="D-isomer specific 2-hydroxyacid dehydrogenase catalytic" evidence="5">
    <location>
        <begin position="65"/>
        <end position="334"/>
    </location>
</feature>
<evidence type="ECO:0000259" key="6">
    <source>
        <dbReference type="Pfam" id="PF02826"/>
    </source>
</evidence>
<keyword evidence="2" id="KW-0560">Oxidoreductase</keyword>
<dbReference type="InterPro" id="IPR036291">
    <property type="entry name" value="NAD(P)-bd_dom_sf"/>
</dbReference>
<dbReference type="RefSeq" id="XP_031022076.1">
    <property type="nucleotide sequence ID" value="XM_031171953.1"/>
</dbReference>
<protein>
    <recommendedName>
        <fullName evidence="9">D-isomer specific 2-hydroxyacid dehydrogenase NAD-binding domain-containing protein</fullName>
    </recommendedName>
</protein>
<evidence type="ECO:0000256" key="1">
    <source>
        <dbReference type="ARBA" id="ARBA00005854"/>
    </source>
</evidence>
<dbReference type="InterPro" id="IPR029753">
    <property type="entry name" value="D-isomer_DH_CS"/>
</dbReference>
<dbReference type="InterPro" id="IPR006139">
    <property type="entry name" value="D-isomer_2_OHA_DH_cat_dom"/>
</dbReference>
<dbReference type="Proteomes" id="UP000319731">
    <property type="component" value="Unassembled WGS sequence"/>
</dbReference>
<dbReference type="PANTHER" id="PTHR10996">
    <property type="entry name" value="2-HYDROXYACID DEHYDROGENASE-RELATED"/>
    <property type="match status" value="1"/>
</dbReference>
<feature type="domain" description="D-isomer specific 2-hydroxyacid dehydrogenase NAD-binding" evidence="6">
    <location>
        <begin position="124"/>
        <end position="302"/>
    </location>
</feature>
<dbReference type="InterPro" id="IPR006140">
    <property type="entry name" value="D-isomer_DH_NAD-bd"/>
</dbReference>
<dbReference type="GO" id="GO:0051287">
    <property type="term" value="F:NAD binding"/>
    <property type="evidence" value="ECO:0007669"/>
    <property type="project" value="InterPro"/>
</dbReference>
<dbReference type="Pfam" id="PF02826">
    <property type="entry name" value="2-Hacid_dh_C"/>
    <property type="match status" value="1"/>
</dbReference>
<dbReference type="PROSITE" id="PS00671">
    <property type="entry name" value="D_2_HYDROXYACID_DH_3"/>
    <property type="match status" value="1"/>
</dbReference>
<evidence type="ECO:0000313" key="7">
    <source>
        <dbReference type="EMBL" id="TPX30409.1"/>
    </source>
</evidence>